<feature type="region of interest" description="Disordered" evidence="1">
    <location>
        <begin position="208"/>
        <end position="230"/>
    </location>
</feature>
<gene>
    <name evidence="2" type="ORF">FOL47_003936</name>
</gene>
<dbReference type="Proteomes" id="UP000591131">
    <property type="component" value="Unassembled WGS sequence"/>
</dbReference>
<name>A0A7J6KLL1_PERCH</name>
<sequence>NTEDQQFLNNLGSACREIIFKNEKLLSKCYLDIEAGPTVDYQIALRNTTDALLPVEAKPTSGLFMAPMSGSASGSGLAGLAAEGGPPRTDQAAGDSETPVVAVTATLTSVFEYVSTDLCRLADDHLFDCVLPPWVNAVSRQLARAIINLAASEHFEIRWTVAIPTQAQLKRETVSAVTEYRRTVRPPPANVNILPGVLTASSGGQSTIVNSHSASSTAQHSPSANQTSTAVDATATGNQPVFSPECTTFGGYQSYTCPPGIRPLQVKAITTTLPIDQALKQARVFVGQPVLNRLQFQSDSNGAYAKWRVA</sequence>
<reference evidence="2 3" key="1">
    <citation type="submission" date="2020-04" db="EMBL/GenBank/DDBJ databases">
        <title>Perkinsus chesapeaki whole genome sequence.</title>
        <authorList>
            <person name="Bogema D.R."/>
        </authorList>
    </citation>
    <scope>NUCLEOTIDE SEQUENCE [LARGE SCALE GENOMIC DNA]</scope>
    <source>
        <strain evidence="2">ATCC PRA-425</strain>
    </source>
</reference>
<comment type="caution">
    <text evidence="2">The sequence shown here is derived from an EMBL/GenBank/DDBJ whole genome shotgun (WGS) entry which is preliminary data.</text>
</comment>
<dbReference type="AlphaFoldDB" id="A0A7J6KLL1"/>
<proteinExistence type="predicted"/>
<feature type="non-terminal residue" evidence="2">
    <location>
        <position position="1"/>
    </location>
</feature>
<evidence type="ECO:0000313" key="3">
    <source>
        <dbReference type="Proteomes" id="UP000591131"/>
    </source>
</evidence>
<evidence type="ECO:0000256" key="1">
    <source>
        <dbReference type="SAM" id="MobiDB-lite"/>
    </source>
</evidence>
<organism evidence="2 3">
    <name type="scientific">Perkinsus chesapeaki</name>
    <name type="common">Clam parasite</name>
    <name type="synonym">Perkinsus andrewsi</name>
    <dbReference type="NCBI Taxonomy" id="330153"/>
    <lineage>
        <taxon>Eukaryota</taxon>
        <taxon>Sar</taxon>
        <taxon>Alveolata</taxon>
        <taxon>Perkinsozoa</taxon>
        <taxon>Perkinsea</taxon>
        <taxon>Perkinsida</taxon>
        <taxon>Perkinsidae</taxon>
        <taxon>Perkinsus</taxon>
    </lineage>
</organism>
<keyword evidence="3" id="KW-1185">Reference proteome</keyword>
<feature type="compositionally biased region" description="Low complexity" evidence="1">
    <location>
        <begin position="76"/>
        <end position="85"/>
    </location>
</feature>
<feature type="non-terminal residue" evidence="2">
    <location>
        <position position="310"/>
    </location>
</feature>
<feature type="region of interest" description="Disordered" evidence="1">
    <location>
        <begin position="76"/>
        <end position="97"/>
    </location>
</feature>
<dbReference type="OrthoDB" id="10404464at2759"/>
<evidence type="ECO:0000313" key="2">
    <source>
        <dbReference type="EMBL" id="KAF4647947.1"/>
    </source>
</evidence>
<protein>
    <submittedName>
        <fullName evidence="2">Uncharacterized protein</fullName>
    </submittedName>
</protein>
<accession>A0A7J6KLL1</accession>
<dbReference type="EMBL" id="JAAPAO010002274">
    <property type="protein sequence ID" value="KAF4647947.1"/>
    <property type="molecule type" value="Genomic_DNA"/>
</dbReference>